<evidence type="ECO:0000313" key="2">
    <source>
        <dbReference type="EMBL" id="RMM08478.1"/>
    </source>
</evidence>
<evidence type="ECO:0008006" key="4">
    <source>
        <dbReference type="Google" id="ProtNLM"/>
    </source>
</evidence>
<comment type="caution">
    <text evidence="2">The sequence shown here is derived from an EMBL/GenBank/DDBJ whole genome shotgun (WGS) entry which is preliminary data.</text>
</comment>
<organism evidence="2 3">
    <name type="scientific">Pseudomonas caricapapayae</name>
    <dbReference type="NCBI Taxonomy" id="46678"/>
    <lineage>
        <taxon>Bacteria</taxon>
        <taxon>Pseudomonadati</taxon>
        <taxon>Pseudomonadota</taxon>
        <taxon>Gammaproteobacteria</taxon>
        <taxon>Pseudomonadales</taxon>
        <taxon>Pseudomonadaceae</taxon>
        <taxon>Pseudomonas</taxon>
    </lineage>
</organism>
<accession>A0A3M3B6Y4</accession>
<dbReference type="EMBL" id="RBOC01000118">
    <property type="protein sequence ID" value="RMM08478.1"/>
    <property type="molecule type" value="Genomic_DNA"/>
</dbReference>
<evidence type="ECO:0000256" key="1">
    <source>
        <dbReference type="SAM" id="MobiDB-lite"/>
    </source>
</evidence>
<feature type="compositionally biased region" description="Low complexity" evidence="1">
    <location>
        <begin position="102"/>
        <end position="120"/>
    </location>
</feature>
<dbReference type="AlphaFoldDB" id="A0A3M3B6Y4"/>
<name>A0A3M3B6Y4_9PSED</name>
<reference evidence="2 3" key="1">
    <citation type="submission" date="2018-08" db="EMBL/GenBank/DDBJ databases">
        <title>Recombination of ecologically and evolutionarily significant loci maintains genetic cohesion in the Pseudomonas syringae species complex.</title>
        <authorList>
            <person name="Dillon M."/>
            <person name="Thakur S."/>
            <person name="Almeida R.N.D."/>
            <person name="Weir B.S."/>
            <person name="Guttman D.S."/>
        </authorList>
    </citation>
    <scope>NUCLEOTIDE SEQUENCE [LARGE SCALE GENOMIC DNA]</scope>
    <source>
        <strain evidence="2 3">ICMP 4086</strain>
    </source>
</reference>
<evidence type="ECO:0000313" key="3">
    <source>
        <dbReference type="Proteomes" id="UP000278587"/>
    </source>
</evidence>
<feature type="compositionally biased region" description="Low complexity" evidence="1">
    <location>
        <begin position="129"/>
        <end position="141"/>
    </location>
</feature>
<gene>
    <name evidence="2" type="ORF">ALQ84_04892</name>
</gene>
<dbReference type="Proteomes" id="UP000278587">
    <property type="component" value="Unassembled WGS sequence"/>
</dbReference>
<sequence length="149" mass="15378">MVPLPAFPNCASNWVGDATPSNKTSLHRLRPLLRNTLASLRYSTMNVKLALSGLLSAALLSGCGSAPKLSEPQGQWEDMPFIHAPAPRAAPVITPAPVPGRALPAASPAPKAQSSTTTPPKRSPPPMTVSPAPAKPAEAAPSDFKCSAN</sequence>
<feature type="region of interest" description="Disordered" evidence="1">
    <location>
        <begin position="90"/>
        <end position="149"/>
    </location>
</feature>
<proteinExistence type="predicted"/>
<protein>
    <recommendedName>
        <fullName evidence="4">VirB7</fullName>
    </recommendedName>
</protein>